<gene>
    <name evidence="1" type="ORF">LH29_00985</name>
</gene>
<dbReference type="EMBL" id="JRHC01000001">
    <property type="protein sequence ID" value="KJF44138.1"/>
    <property type="molecule type" value="Genomic_DNA"/>
</dbReference>
<dbReference type="OrthoDB" id="2065010at2"/>
<dbReference type="RefSeq" id="WP_045025703.1">
    <property type="nucleotide sequence ID" value="NZ_JRHC01000001.1"/>
</dbReference>
<accession>A0A0D8JE58</accession>
<comment type="caution">
    <text evidence="1">The sequence shown here is derived from an EMBL/GenBank/DDBJ whole genome shotgun (WGS) entry which is preliminary data.</text>
</comment>
<dbReference type="AlphaFoldDB" id="A0A0D8JE58"/>
<dbReference type="SUPFAM" id="SSF54909">
    <property type="entry name" value="Dimeric alpha+beta barrel"/>
    <property type="match status" value="1"/>
</dbReference>
<dbReference type="InterPro" id="IPR011008">
    <property type="entry name" value="Dimeric_a/b-barrel"/>
</dbReference>
<dbReference type="STRING" id="1544798.LH29_00985"/>
<evidence type="ECO:0000313" key="2">
    <source>
        <dbReference type="Proteomes" id="UP000032544"/>
    </source>
</evidence>
<sequence>MDQIIEMDDNSNFQIFRHATKKKVDFNTQFTVFIVSFKFLHLSHKANKLTSIVPMLLITGFPGFVKKIYAVNYKNGYWQGMYQWKSLENLEEYKRSFVFKMMNKRAIQESIKSIHYENKSLDTFIKEKVKYNNEHITPYLKISNQKLYEISCKDLSKYLSLL</sequence>
<reference evidence="1 2" key="1">
    <citation type="submission" date="2014-09" db="EMBL/GenBank/DDBJ databases">
        <title>Draft Genome Sequence of Draconibacterium sp. JN14CK-3.</title>
        <authorList>
            <person name="Dong C."/>
            <person name="Lai Q."/>
            <person name="Shao Z."/>
        </authorList>
    </citation>
    <scope>NUCLEOTIDE SEQUENCE [LARGE SCALE GENOMIC DNA]</scope>
    <source>
        <strain evidence="1 2">JN14CK-3</strain>
    </source>
</reference>
<evidence type="ECO:0000313" key="1">
    <source>
        <dbReference type="EMBL" id="KJF44138.1"/>
    </source>
</evidence>
<proteinExistence type="predicted"/>
<keyword evidence="2" id="KW-1185">Reference proteome</keyword>
<name>A0A0D8JE58_9BACT</name>
<dbReference type="Proteomes" id="UP000032544">
    <property type="component" value="Unassembled WGS sequence"/>
</dbReference>
<protein>
    <submittedName>
        <fullName evidence="1">Uncharacterized protein</fullName>
    </submittedName>
</protein>
<organism evidence="1 2">
    <name type="scientific">Draconibacterium sediminis</name>
    <dbReference type="NCBI Taxonomy" id="1544798"/>
    <lineage>
        <taxon>Bacteria</taxon>
        <taxon>Pseudomonadati</taxon>
        <taxon>Bacteroidota</taxon>
        <taxon>Bacteroidia</taxon>
        <taxon>Marinilabiliales</taxon>
        <taxon>Prolixibacteraceae</taxon>
        <taxon>Draconibacterium</taxon>
    </lineage>
</organism>
<dbReference type="Gene3D" id="3.30.70.100">
    <property type="match status" value="1"/>
</dbReference>